<sequence length="121" mass="14142">MNREDYLSQMKALEDIIIDARSQQDTLRQQYIDANKKFDVNERIRIITPGFRRVTPDEQGRTRIPEDVRYAYVEGYTIDSQGKITYLLAKETTTHRKAVAKTSYTEFDILEKIDPEALPVL</sequence>
<dbReference type="RefSeq" id="WP_099292225.1">
    <property type="nucleotide sequence ID" value="NZ_JACOOH010000002.1"/>
</dbReference>
<comment type="caution">
    <text evidence="2">The sequence shown here is derived from an EMBL/GenBank/DDBJ whole genome shotgun (WGS) entry which is preliminary data.</text>
</comment>
<name>A0ABR7CXR4_9BACT</name>
<evidence type="ECO:0000313" key="3">
    <source>
        <dbReference type="Proteomes" id="UP000646484"/>
    </source>
</evidence>
<dbReference type="Proteomes" id="UP000646484">
    <property type="component" value="Unassembled WGS sequence"/>
</dbReference>
<reference evidence="2 3" key="1">
    <citation type="submission" date="2020-08" db="EMBL/GenBank/DDBJ databases">
        <title>Genome public.</title>
        <authorList>
            <person name="Liu C."/>
            <person name="Sun Q."/>
        </authorList>
    </citation>
    <scope>NUCLEOTIDE SEQUENCE [LARGE SCALE GENOMIC DNA]</scope>
    <source>
        <strain evidence="2 3">NSJ-56</strain>
    </source>
</reference>
<keyword evidence="1" id="KW-0175">Coiled coil</keyword>
<accession>A0ABR7CXR4</accession>
<evidence type="ECO:0000256" key="1">
    <source>
        <dbReference type="SAM" id="Coils"/>
    </source>
</evidence>
<feature type="coiled-coil region" evidence="1">
    <location>
        <begin position="3"/>
        <end position="30"/>
    </location>
</feature>
<evidence type="ECO:0000313" key="2">
    <source>
        <dbReference type="EMBL" id="MBC5620476.1"/>
    </source>
</evidence>
<protein>
    <submittedName>
        <fullName evidence="2">Uncharacterized protein</fullName>
    </submittedName>
</protein>
<keyword evidence="3" id="KW-1185">Reference proteome</keyword>
<dbReference type="EMBL" id="JACOOH010000002">
    <property type="protein sequence ID" value="MBC5620476.1"/>
    <property type="molecule type" value="Genomic_DNA"/>
</dbReference>
<gene>
    <name evidence="2" type="ORF">H8S64_05140</name>
</gene>
<proteinExistence type="predicted"/>
<organism evidence="2 3">
    <name type="scientific">Butyricimonas hominis</name>
    <dbReference type="NCBI Taxonomy" id="2763032"/>
    <lineage>
        <taxon>Bacteria</taxon>
        <taxon>Pseudomonadati</taxon>
        <taxon>Bacteroidota</taxon>
        <taxon>Bacteroidia</taxon>
        <taxon>Bacteroidales</taxon>
        <taxon>Odoribacteraceae</taxon>
        <taxon>Butyricimonas</taxon>
    </lineage>
</organism>